<dbReference type="VEuPathDB" id="FungiDB:H310_00558"/>
<gene>
    <name evidence="1" type="ORF">H310_00558</name>
</gene>
<organism evidence="1">
    <name type="scientific">Aphanomyces invadans</name>
    <dbReference type="NCBI Taxonomy" id="157072"/>
    <lineage>
        <taxon>Eukaryota</taxon>
        <taxon>Sar</taxon>
        <taxon>Stramenopiles</taxon>
        <taxon>Oomycota</taxon>
        <taxon>Saprolegniomycetes</taxon>
        <taxon>Saprolegniales</taxon>
        <taxon>Verrucalvaceae</taxon>
        <taxon>Aphanomyces</taxon>
    </lineage>
</organism>
<dbReference type="GeneID" id="20077608"/>
<dbReference type="AlphaFoldDB" id="A0A024UWX4"/>
<dbReference type="EMBL" id="KI913952">
    <property type="protein sequence ID" value="ETW10188.1"/>
    <property type="molecule type" value="Genomic_DNA"/>
</dbReference>
<proteinExistence type="predicted"/>
<name>A0A024UWX4_9STRA</name>
<evidence type="ECO:0000313" key="1">
    <source>
        <dbReference type="EMBL" id="ETW10188.1"/>
    </source>
</evidence>
<accession>A0A024UWX4</accession>
<reference evidence="1" key="1">
    <citation type="submission" date="2013-12" db="EMBL/GenBank/DDBJ databases">
        <title>The Genome Sequence of Aphanomyces invadans NJM9701.</title>
        <authorList>
            <consortium name="The Broad Institute Genomics Platform"/>
            <person name="Russ C."/>
            <person name="Tyler B."/>
            <person name="van West P."/>
            <person name="Dieguez-Uribeondo J."/>
            <person name="Young S.K."/>
            <person name="Zeng Q."/>
            <person name="Gargeya S."/>
            <person name="Fitzgerald M."/>
            <person name="Abouelleil A."/>
            <person name="Alvarado L."/>
            <person name="Chapman S.B."/>
            <person name="Gainer-Dewar J."/>
            <person name="Goldberg J."/>
            <person name="Griggs A."/>
            <person name="Gujja S."/>
            <person name="Hansen M."/>
            <person name="Howarth C."/>
            <person name="Imamovic A."/>
            <person name="Ireland A."/>
            <person name="Larimer J."/>
            <person name="McCowan C."/>
            <person name="Murphy C."/>
            <person name="Pearson M."/>
            <person name="Poon T.W."/>
            <person name="Priest M."/>
            <person name="Roberts A."/>
            <person name="Saif S."/>
            <person name="Shea T."/>
            <person name="Sykes S."/>
            <person name="Wortman J."/>
            <person name="Nusbaum C."/>
            <person name="Birren B."/>
        </authorList>
    </citation>
    <scope>NUCLEOTIDE SEQUENCE [LARGE SCALE GENOMIC DNA]</scope>
    <source>
        <strain evidence="1">NJM9701</strain>
    </source>
</reference>
<protein>
    <submittedName>
        <fullName evidence="1">Uncharacterized protein</fullName>
    </submittedName>
</protein>
<sequence length="104" mass="12042">MQEVSTTYCPCNRWHFVIKPKPNGHALRHIGPVRARKGLQRTWLRQERLPPASACALGAAAAFLLDSLARGDLYDWLWTWSCVKTRLNARWTIKCILYEVYTNI</sequence>
<dbReference type="RefSeq" id="XP_008861599.1">
    <property type="nucleotide sequence ID" value="XM_008863377.1"/>
</dbReference>